<protein>
    <recommendedName>
        <fullName evidence="2">(5-formylfuran-3-yl)methyl phosphate synthase</fullName>
        <ecNumber evidence="2">4.2.3.153</ecNumber>
    </recommendedName>
    <alternativeName>
        <fullName evidence="5">4-(hydroxymethyl)-2-furancarboxaldehyde-phosphate synthase</fullName>
    </alternativeName>
</protein>
<evidence type="ECO:0000256" key="1">
    <source>
        <dbReference type="ARBA" id="ARBA00003810"/>
    </source>
</evidence>
<gene>
    <name evidence="9" type="ORF">GCM10017653_29500</name>
</gene>
<reference evidence="9" key="1">
    <citation type="journal article" date="2014" name="Int. J. Syst. Evol. Microbiol.">
        <title>Complete genome sequence of Corynebacterium casei LMG S-19264T (=DSM 44701T), isolated from a smear-ripened cheese.</title>
        <authorList>
            <consortium name="US DOE Joint Genome Institute (JGI-PGF)"/>
            <person name="Walter F."/>
            <person name="Albersmeier A."/>
            <person name="Kalinowski J."/>
            <person name="Ruckert C."/>
        </authorList>
    </citation>
    <scope>NUCLEOTIDE SEQUENCE</scope>
    <source>
        <strain evidence="9">VKM B-2789</strain>
    </source>
</reference>
<feature type="region of interest" description="Disordered" evidence="8">
    <location>
        <begin position="1"/>
        <end position="22"/>
    </location>
</feature>
<dbReference type="PIRSF" id="PIRSF015957">
    <property type="entry name" value="UCP015957"/>
    <property type="match status" value="1"/>
</dbReference>
<evidence type="ECO:0000313" key="10">
    <source>
        <dbReference type="Proteomes" id="UP001143330"/>
    </source>
</evidence>
<keyword evidence="4" id="KW-0704">Schiff base</keyword>
<accession>A0A9W6NBR2</accession>
<comment type="caution">
    <text evidence="9">The sequence shown here is derived from an EMBL/GenBank/DDBJ whole genome shotgun (WGS) entry which is preliminary data.</text>
</comment>
<dbReference type="Pfam" id="PF04476">
    <property type="entry name" value="4HFCP_synth"/>
    <property type="match status" value="1"/>
</dbReference>
<keyword evidence="3" id="KW-0456">Lyase</keyword>
<keyword evidence="10" id="KW-1185">Reference proteome</keyword>
<feature type="active site" description="Schiff-base intermediate with substrate" evidence="7">
    <location>
        <position position="48"/>
    </location>
</feature>
<evidence type="ECO:0000256" key="4">
    <source>
        <dbReference type="ARBA" id="ARBA00023270"/>
    </source>
</evidence>
<evidence type="ECO:0000256" key="2">
    <source>
        <dbReference type="ARBA" id="ARBA00012553"/>
    </source>
</evidence>
<reference evidence="9" key="2">
    <citation type="submission" date="2023-01" db="EMBL/GenBank/DDBJ databases">
        <authorList>
            <person name="Sun Q."/>
            <person name="Evtushenko L."/>
        </authorList>
    </citation>
    <scope>NUCLEOTIDE SEQUENCE</scope>
    <source>
        <strain evidence="9">VKM B-2789</strain>
    </source>
</reference>
<comment type="catalytic activity">
    <reaction evidence="6">
        <text>2 D-glyceraldehyde 3-phosphate = 4-(hydroxymethyl)-2-furancarboxaldehyde phosphate + phosphate + 2 H2O</text>
        <dbReference type="Rhea" id="RHEA:43536"/>
        <dbReference type="ChEBI" id="CHEBI:15377"/>
        <dbReference type="ChEBI" id="CHEBI:43474"/>
        <dbReference type="ChEBI" id="CHEBI:59776"/>
        <dbReference type="ChEBI" id="CHEBI:83407"/>
        <dbReference type="EC" id="4.2.3.153"/>
    </reaction>
</comment>
<sequence>MEPSLMSRHVPRPHPAPPGNPPGLLASVADLAEMRAAIVGGADIVDLKQPAFGALGAWSSEALDAAVMLWNACGEGRPALSATAGDQPMVPAILASACARVAATGVPIVKAGLFASPHAAACIAALSPLAAKTRLVGVLFADQDPDFSLIASAGTAGFYGIMLDTADKKAGSLTTHLDPLTLGQFVEEARRNGLVTGLAGSLALDDIPVLGGIGADYLGFRGALCADGRTGRFDPVRLAQARALVHALG</sequence>
<evidence type="ECO:0000256" key="6">
    <source>
        <dbReference type="ARBA" id="ARBA00047628"/>
    </source>
</evidence>
<comment type="function">
    <text evidence="1">Catalyzes the formation of 4-(hydroxymethyl)-2-furancarboxaldehyde phosphate (4-HFC-P) from two molecules of glyceraldehyde-3-P (GA-3-P).</text>
</comment>
<organism evidence="9 10">
    <name type="scientific">Ancylobacter defluvii</name>
    <dbReference type="NCBI Taxonomy" id="1282440"/>
    <lineage>
        <taxon>Bacteria</taxon>
        <taxon>Pseudomonadati</taxon>
        <taxon>Pseudomonadota</taxon>
        <taxon>Alphaproteobacteria</taxon>
        <taxon>Hyphomicrobiales</taxon>
        <taxon>Xanthobacteraceae</taxon>
        <taxon>Ancylobacter</taxon>
    </lineage>
</organism>
<dbReference type="InterPro" id="IPR007565">
    <property type="entry name" value="4HFCP_synth"/>
</dbReference>
<evidence type="ECO:0000256" key="7">
    <source>
        <dbReference type="PIRSR" id="PIRSR015957-1"/>
    </source>
</evidence>
<evidence type="ECO:0000256" key="3">
    <source>
        <dbReference type="ARBA" id="ARBA00023239"/>
    </source>
</evidence>
<dbReference type="EC" id="4.2.3.153" evidence="2"/>
<evidence type="ECO:0000313" key="9">
    <source>
        <dbReference type="EMBL" id="GLK84880.1"/>
    </source>
</evidence>
<evidence type="ECO:0000256" key="5">
    <source>
        <dbReference type="ARBA" id="ARBA00032523"/>
    </source>
</evidence>
<dbReference type="EMBL" id="BSFM01000014">
    <property type="protein sequence ID" value="GLK84880.1"/>
    <property type="molecule type" value="Genomic_DNA"/>
</dbReference>
<evidence type="ECO:0000256" key="8">
    <source>
        <dbReference type="SAM" id="MobiDB-lite"/>
    </source>
</evidence>
<dbReference type="GO" id="GO:0016829">
    <property type="term" value="F:lyase activity"/>
    <property type="evidence" value="ECO:0007669"/>
    <property type="project" value="UniProtKB-KW"/>
</dbReference>
<feature type="active site" description="Proton acceptor" evidence="7">
    <location>
        <position position="110"/>
    </location>
</feature>
<proteinExistence type="predicted"/>
<dbReference type="AlphaFoldDB" id="A0A9W6NBR2"/>
<dbReference type="Proteomes" id="UP001143330">
    <property type="component" value="Unassembled WGS sequence"/>
</dbReference>
<name>A0A9W6NBR2_9HYPH</name>